<name>A0A147EYQ5_MICTE</name>
<dbReference type="AlphaFoldDB" id="A0A147EYQ5"/>
<evidence type="ECO:0000313" key="2">
    <source>
        <dbReference type="Proteomes" id="UP000075025"/>
    </source>
</evidence>
<proteinExistence type="predicted"/>
<evidence type="ECO:0000313" key="1">
    <source>
        <dbReference type="EMBL" id="KTR95169.1"/>
    </source>
</evidence>
<accession>A0A147EYQ5</accession>
<dbReference type="RefSeq" id="WP_058623319.1">
    <property type="nucleotide sequence ID" value="NZ_LDRT01000039.1"/>
</dbReference>
<protein>
    <submittedName>
        <fullName evidence="1">Uncharacterized protein</fullName>
    </submittedName>
</protein>
<dbReference type="OrthoDB" id="5083791at2"/>
<gene>
    <name evidence="1" type="ORF">NS220_06775</name>
</gene>
<dbReference type="EMBL" id="LDRT01000039">
    <property type="protein sequence ID" value="KTR95169.1"/>
    <property type="molecule type" value="Genomic_DNA"/>
</dbReference>
<comment type="caution">
    <text evidence="1">The sequence shown here is derived from an EMBL/GenBank/DDBJ whole genome shotgun (WGS) entry which is preliminary data.</text>
</comment>
<reference evidence="1 2" key="1">
    <citation type="journal article" date="2016" name="Front. Microbiol.">
        <title>Genomic Resource of Rice Seed Associated Bacteria.</title>
        <authorList>
            <person name="Midha S."/>
            <person name="Bansal K."/>
            <person name="Sharma S."/>
            <person name="Kumar N."/>
            <person name="Patil P.P."/>
            <person name="Chaudhry V."/>
            <person name="Patil P.B."/>
        </authorList>
    </citation>
    <scope>NUCLEOTIDE SEQUENCE [LARGE SCALE GENOMIC DNA]</scope>
    <source>
        <strain evidence="1 2">NS220</strain>
    </source>
</reference>
<organism evidence="1 2">
    <name type="scientific">Microbacterium testaceum</name>
    <name type="common">Aureobacterium testaceum</name>
    <name type="synonym">Brevibacterium testaceum</name>
    <dbReference type="NCBI Taxonomy" id="2033"/>
    <lineage>
        <taxon>Bacteria</taxon>
        <taxon>Bacillati</taxon>
        <taxon>Actinomycetota</taxon>
        <taxon>Actinomycetes</taxon>
        <taxon>Micrococcales</taxon>
        <taxon>Microbacteriaceae</taxon>
        <taxon>Microbacterium</taxon>
    </lineage>
</organism>
<dbReference type="PATRIC" id="fig|2033.6.peg.2341"/>
<dbReference type="Proteomes" id="UP000075025">
    <property type="component" value="Unassembled WGS sequence"/>
</dbReference>
<sequence>MTTYDVPDVGRVAVTFSTHRFGNSDQVLKTLDDVRDAAGRDVPYEVWEKVNQYLRAQGVVS</sequence>